<dbReference type="GeneID" id="108673626"/>
<dbReference type="SUPFAM" id="SSF47616">
    <property type="entry name" value="GST C-terminal domain-like"/>
    <property type="match status" value="1"/>
</dbReference>
<evidence type="ECO:0000256" key="7">
    <source>
        <dbReference type="ARBA" id="ARBA00047960"/>
    </source>
</evidence>
<comment type="subunit">
    <text evidence="3">Homodimer.</text>
</comment>
<comment type="similarity">
    <text evidence="2">Belongs to the GST superfamily. Theta family.</text>
</comment>
<dbReference type="SFLD" id="SFLDG01153">
    <property type="entry name" value="Main.4:_Theta-like"/>
    <property type="match status" value="1"/>
</dbReference>
<dbReference type="GO" id="GO:0006749">
    <property type="term" value="P:glutathione metabolic process"/>
    <property type="evidence" value="ECO:0007669"/>
    <property type="project" value="TreeGrafter"/>
</dbReference>
<dbReference type="AlphaFoldDB" id="A0A8B7NTC2"/>
<evidence type="ECO:0000256" key="1">
    <source>
        <dbReference type="ARBA" id="ARBA00004496"/>
    </source>
</evidence>
<dbReference type="KEGG" id="hazt:108673626"/>
<dbReference type="InterPro" id="IPR051369">
    <property type="entry name" value="GST_Theta"/>
</dbReference>
<evidence type="ECO:0000256" key="4">
    <source>
        <dbReference type="ARBA" id="ARBA00012452"/>
    </source>
</evidence>
<comment type="subcellular location">
    <subcellularLocation>
        <location evidence="1">Cytoplasm</location>
    </subcellularLocation>
</comment>
<dbReference type="PROSITE" id="PS50404">
    <property type="entry name" value="GST_NTER"/>
    <property type="match status" value="1"/>
</dbReference>
<dbReference type="Pfam" id="PF00043">
    <property type="entry name" value="GST_C"/>
    <property type="match status" value="1"/>
</dbReference>
<dbReference type="FunFam" id="3.40.30.10:FF:000176">
    <property type="entry name" value="Glutathione S-transferase theta-1"/>
    <property type="match status" value="1"/>
</dbReference>
<dbReference type="InterPro" id="IPR036282">
    <property type="entry name" value="Glutathione-S-Trfase_C_sf"/>
</dbReference>
<dbReference type="CDD" id="cd03183">
    <property type="entry name" value="GST_C_Theta"/>
    <property type="match status" value="1"/>
</dbReference>
<comment type="catalytic activity">
    <reaction evidence="7">
        <text>RX + glutathione = an S-substituted glutathione + a halide anion + H(+)</text>
        <dbReference type="Rhea" id="RHEA:16437"/>
        <dbReference type="ChEBI" id="CHEBI:15378"/>
        <dbReference type="ChEBI" id="CHEBI:16042"/>
        <dbReference type="ChEBI" id="CHEBI:17792"/>
        <dbReference type="ChEBI" id="CHEBI:57925"/>
        <dbReference type="ChEBI" id="CHEBI:90779"/>
        <dbReference type="EC" id="2.5.1.18"/>
    </reaction>
</comment>
<dbReference type="Pfam" id="PF02798">
    <property type="entry name" value="GST_N"/>
    <property type="match status" value="1"/>
</dbReference>
<dbReference type="InterPro" id="IPR010987">
    <property type="entry name" value="Glutathione-S-Trfase_C-like"/>
</dbReference>
<evidence type="ECO:0000313" key="10">
    <source>
        <dbReference type="Proteomes" id="UP000694843"/>
    </source>
</evidence>
<evidence type="ECO:0000313" key="11">
    <source>
        <dbReference type="RefSeq" id="XP_018016968.1"/>
    </source>
</evidence>
<dbReference type="Proteomes" id="UP000694843">
    <property type="component" value="Unplaced"/>
</dbReference>
<dbReference type="SUPFAM" id="SSF52833">
    <property type="entry name" value="Thioredoxin-like"/>
    <property type="match status" value="1"/>
</dbReference>
<dbReference type="SFLD" id="SFLDG00358">
    <property type="entry name" value="Main_(cytGST)"/>
    <property type="match status" value="1"/>
</dbReference>
<dbReference type="GO" id="GO:0004364">
    <property type="term" value="F:glutathione transferase activity"/>
    <property type="evidence" value="ECO:0007669"/>
    <property type="project" value="UniProtKB-EC"/>
</dbReference>
<dbReference type="OrthoDB" id="422574at2759"/>
<dbReference type="InterPro" id="IPR004046">
    <property type="entry name" value="GST_C"/>
</dbReference>
<dbReference type="GO" id="GO:0005737">
    <property type="term" value="C:cytoplasm"/>
    <property type="evidence" value="ECO:0007669"/>
    <property type="project" value="UniProtKB-SubCell"/>
</dbReference>
<evidence type="ECO:0000256" key="6">
    <source>
        <dbReference type="ARBA" id="ARBA00022679"/>
    </source>
</evidence>
<dbReference type="Gene3D" id="1.20.1050.10">
    <property type="match status" value="1"/>
</dbReference>
<keyword evidence="5" id="KW-0963">Cytoplasm</keyword>
<evidence type="ECO:0000256" key="3">
    <source>
        <dbReference type="ARBA" id="ARBA00011738"/>
    </source>
</evidence>
<keyword evidence="6" id="KW-0808">Transferase</keyword>
<dbReference type="InterPro" id="IPR040075">
    <property type="entry name" value="GST_N_Theta"/>
</dbReference>
<evidence type="ECO:0000259" key="9">
    <source>
        <dbReference type="PROSITE" id="PS50405"/>
    </source>
</evidence>
<keyword evidence="10" id="KW-1185">Reference proteome</keyword>
<organism evidence="10 11">
    <name type="scientific">Hyalella azteca</name>
    <name type="common">Amphipod</name>
    <dbReference type="NCBI Taxonomy" id="294128"/>
    <lineage>
        <taxon>Eukaryota</taxon>
        <taxon>Metazoa</taxon>
        <taxon>Ecdysozoa</taxon>
        <taxon>Arthropoda</taxon>
        <taxon>Crustacea</taxon>
        <taxon>Multicrustacea</taxon>
        <taxon>Malacostraca</taxon>
        <taxon>Eumalacostraca</taxon>
        <taxon>Peracarida</taxon>
        <taxon>Amphipoda</taxon>
        <taxon>Senticaudata</taxon>
        <taxon>Talitrida</taxon>
        <taxon>Talitroidea</taxon>
        <taxon>Hyalellidae</taxon>
        <taxon>Hyalella</taxon>
    </lineage>
</organism>
<accession>A0A8B7NTC2</accession>
<evidence type="ECO:0000256" key="5">
    <source>
        <dbReference type="ARBA" id="ARBA00022490"/>
    </source>
</evidence>
<dbReference type="EC" id="2.5.1.18" evidence="4"/>
<evidence type="ECO:0000259" key="8">
    <source>
        <dbReference type="PROSITE" id="PS50404"/>
    </source>
</evidence>
<dbReference type="PROSITE" id="PS50405">
    <property type="entry name" value="GST_CTER"/>
    <property type="match status" value="1"/>
</dbReference>
<dbReference type="Gene3D" id="3.40.30.10">
    <property type="entry name" value="Glutaredoxin"/>
    <property type="match status" value="1"/>
</dbReference>
<gene>
    <name evidence="11" type="primary">LOC108673626</name>
</gene>
<dbReference type="OMA" id="YFRTIWL"/>
<proteinExistence type="inferred from homology"/>
<feature type="domain" description="GST C-terminal" evidence="9">
    <location>
        <begin position="89"/>
        <end position="226"/>
    </location>
</feature>
<name>A0A8B7NTC2_HYAAZ</name>
<dbReference type="InterPro" id="IPR040077">
    <property type="entry name" value="GST_C_Theta"/>
</dbReference>
<protein>
    <recommendedName>
        <fullName evidence="4">glutathione transferase</fullName>
        <ecNumber evidence="4">2.5.1.18</ecNumber>
    </recommendedName>
</protein>
<dbReference type="PANTHER" id="PTHR43917">
    <property type="match status" value="1"/>
</dbReference>
<dbReference type="InterPro" id="IPR040079">
    <property type="entry name" value="Glutathione_S-Trfase"/>
</dbReference>
<dbReference type="InterPro" id="IPR004045">
    <property type="entry name" value="Glutathione_S-Trfase_N"/>
</dbReference>
<dbReference type="FunFam" id="1.20.1050.10:FF:000008">
    <property type="entry name" value="Glutathione S-transferase theta-1"/>
    <property type="match status" value="1"/>
</dbReference>
<sequence length="226" mass="26541">MLKYYYDLMSQPSRALYIFLNKTKIPYEKCKIDLARGEHKSDEYSDIHPFQQVPAINDSGFKLFESVAIMRYLCHKYPDHVADDWYPKDIAKQAYVDQYLEWQHANTRFGCAMYFQHKWLIPRMTGSPAKQANVDKFQTTMENVLQHFENYWLKDSKFVAGQEISIADILAVCELYQPAMAGYNVFMDHPRLAAWHELVKLELNPELDEANVILNKIIAKQNMSKL</sequence>
<dbReference type="RefSeq" id="XP_018016968.1">
    <property type="nucleotide sequence ID" value="XM_018161479.2"/>
</dbReference>
<dbReference type="PANTHER" id="PTHR43917:SF8">
    <property type="entry name" value="GH16740P-RELATED"/>
    <property type="match status" value="1"/>
</dbReference>
<feature type="domain" description="GST N-terminal" evidence="8">
    <location>
        <begin position="1"/>
        <end position="81"/>
    </location>
</feature>
<reference evidence="11" key="1">
    <citation type="submission" date="2025-08" db="UniProtKB">
        <authorList>
            <consortium name="RefSeq"/>
        </authorList>
    </citation>
    <scope>IDENTIFICATION</scope>
    <source>
        <tissue evidence="11">Whole organism</tissue>
    </source>
</reference>
<dbReference type="InterPro" id="IPR036249">
    <property type="entry name" value="Thioredoxin-like_sf"/>
</dbReference>
<dbReference type="CDD" id="cd03050">
    <property type="entry name" value="GST_N_Theta"/>
    <property type="match status" value="1"/>
</dbReference>
<dbReference type="SFLD" id="SFLDS00019">
    <property type="entry name" value="Glutathione_Transferase_(cytos"/>
    <property type="match status" value="1"/>
</dbReference>
<evidence type="ECO:0000256" key="2">
    <source>
        <dbReference type="ARBA" id="ARBA00009899"/>
    </source>
</evidence>